<feature type="domain" description="DDE Tnp4" evidence="3">
    <location>
        <begin position="54"/>
        <end position="158"/>
    </location>
</feature>
<evidence type="ECO:0000313" key="4">
    <source>
        <dbReference type="EMBL" id="KAK4879485.1"/>
    </source>
</evidence>
<evidence type="ECO:0000256" key="1">
    <source>
        <dbReference type="ARBA" id="ARBA00001968"/>
    </source>
</evidence>
<dbReference type="GO" id="GO:0046872">
    <property type="term" value="F:metal ion binding"/>
    <property type="evidence" value="ECO:0007669"/>
    <property type="project" value="UniProtKB-KW"/>
</dbReference>
<accession>A0AAN7Q4G7</accession>
<evidence type="ECO:0000259" key="3">
    <source>
        <dbReference type="Pfam" id="PF13359"/>
    </source>
</evidence>
<dbReference type="EMBL" id="JARPUR010000003">
    <property type="protein sequence ID" value="KAK4879485.1"/>
    <property type="molecule type" value="Genomic_DNA"/>
</dbReference>
<protein>
    <recommendedName>
        <fullName evidence="3">DDE Tnp4 domain-containing protein</fullName>
    </recommendedName>
</protein>
<keyword evidence="2" id="KW-0479">Metal-binding</keyword>
<comment type="caution">
    <text evidence="4">The sequence shown here is derived from an EMBL/GenBank/DDBJ whole genome shotgun (WGS) entry which is preliminary data.</text>
</comment>
<name>A0AAN7Q4G7_9COLE</name>
<sequence>MGKSAVRKIVIEVAQSLWDVFFEEHMPVPSQENFKKIADNFYIIWNFPSCLGALDGKHIRLQCPRSSGLMFYDYKGYFSIVLQALVDANYRFVNIDVGGYAKQSDGGTFKSSPLYKKMVHGSLNIPKNRKLHNSNLKLPYIIIADEAYPLMKNLLKLYSKQDLNP</sequence>
<comment type="cofactor">
    <cofactor evidence="1">
        <name>a divalent metal cation</name>
        <dbReference type="ChEBI" id="CHEBI:60240"/>
    </cofactor>
</comment>
<keyword evidence="5" id="KW-1185">Reference proteome</keyword>
<reference evidence="5" key="1">
    <citation type="submission" date="2023-01" db="EMBL/GenBank/DDBJ databases">
        <title>Key to firefly adult light organ development and bioluminescence: homeobox transcription factors regulate luciferase expression and transportation to peroxisome.</title>
        <authorList>
            <person name="Fu X."/>
        </authorList>
    </citation>
    <scope>NUCLEOTIDE SEQUENCE [LARGE SCALE GENOMIC DNA]</scope>
</reference>
<dbReference type="InterPro" id="IPR027806">
    <property type="entry name" value="HARBI1_dom"/>
</dbReference>
<organism evidence="4 5">
    <name type="scientific">Aquatica leii</name>
    <dbReference type="NCBI Taxonomy" id="1421715"/>
    <lineage>
        <taxon>Eukaryota</taxon>
        <taxon>Metazoa</taxon>
        <taxon>Ecdysozoa</taxon>
        <taxon>Arthropoda</taxon>
        <taxon>Hexapoda</taxon>
        <taxon>Insecta</taxon>
        <taxon>Pterygota</taxon>
        <taxon>Neoptera</taxon>
        <taxon>Endopterygota</taxon>
        <taxon>Coleoptera</taxon>
        <taxon>Polyphaga</taxon>
        <taxon>Elateriformia</taxon>
        <taxon>Elateroidea</taxon>
        <taxon>Lampyridae</taxon>
        <taxon>Luciolinae</taxon>
        <taxon>Aquatica</taxon>
    </lineage>
</organism>
<proteinExistence type="predicted"/>
<dbReference type="Proteomes" id="UP001353858">
    <property type="component" value="Unassembled WGS sequence"/>
</dbReference>
<dbReference type="AlphaFoldDB" id="A0AAN7Q4G7"/>
<evidence type="ECO:0000256" key="2">
    <source>
        <dbReference type="ARBA" id="ARBA00022723"/>
    </source>
</evidence>
<evidence type="ECO:0000313" key="5">
    <source>
        <dbReference type="Proteomes" id="UP001353858"/>
    </source>
</evidence>
<gene>
    <name evidence="4" type="ORF">RN001_007631</name>
</gene>
<dbReference type="Pfam" id="PF13359">
    <property type="entry name" value="DDE_Tnp_4"/>
    <property type="match status" value="1"/>
</dbReference>